<dbReference type="EMBL" id="BLXT01006238">
    <property type="protein sequence ID" value="GFO30493.1"/>
    <property type="molecule type" value="Genomic_DNA"/>
</dbReference>
<name>A0AAV4CHG8_9GAST</name>
<dbReference type="Proteomes" id="UP000735302">
    <property type="component" value="Unassembled WGS sequence"/>
</dbReference>
<organism evidence="1 2">
    <name type="scientific">Plakobranchus ocellatus</name>
    <dbReference type="NCBI Taxonomy" id="259542"/>
    <lineage>
        <taxon>Eukaryota</taxon>
        <taxon>Metazoa</taxon>
        <taxon>Spiralia</taxon>
        <taxon>Lophotrochozoa</taxon>
        <taxon>Mollusca</taxon>
        <taxon>Gastropoda</taxon>
        <taxon>Heterobranchia</taxon>
        <taxon>Euthyneura</taxon>
        <taxon>Panpulmonata</taxon>
        <taxon>Sacoglossa</taxon>
        <taxon>Placobranchoidea</taxon>
        <taxon>Plakobranchidae</taxon>
        <taxon>Plakobranchus</taxon>
    </lineage>
</organism>
<gene>
    <name evidence="1" type="ORF">PoB_005699800</name>
</gene>
<protein>
    <submittedName>
        <fullName evidence="1">Uncharacterized protein</fullName>
    </submittedName>
</protein>
<sequence length="99" mass="11265">MRWKDRRMMENLSCSMSGNKEEKGTDEMKDFMAKSFNVYPEGEVGTNPDRLVTKSNHRSAFISKSSVLGHQTKLGLKRQATSTTMIRVRIHSLQANDSL</sequence>
<comment type="caution">
    <text evidence="1">The sequence shown here is derived from an EMBL/GenBank/DDBJ whole genome shotgun (WGS) entry which is preliminary data.</text>
</comment>
<dbReference type="AlphaFoldDB" id="A0AAV4CHG8"/>
<reference evidence="1 2" key="1">
    <citation type="journal article" date="2021" name="Elife">
        <title>Chloroplast acquisition without the gene transfer in kleptoplastic sea slugs, Plakobranchus ocellatus.</title>
        <authorList>
            <person name="Maeda T."/>
            <person name="Takahashi S."/>
            <person name="Yoshida T."/>
            <person name="Shimamura S."/>
            <person name="Takaki Y."/>
            <person name="Nagai Y."/>
            <person name="Toyoda A."/>
            <person name="Suzuki Y."/>
            <person name="Arimoto A."/>
            <person name="Ishii H."/>
            <person name="Satoh N."/>
            <person name="Nishiyama T."/>
            <person name="Hasebe M."/>
            <person name="Maruyama T."/>
            <person name="Minagawa J."/>
            <person name="Obokata J."/>
            <person name="Shigenobu S."/>
        </authorList>
    </citation>
    <scope>NUCLEOTIDE SEQUENCE [LARGE SCALE GENOMIC DNA]</scope>
</reference>
<evidence type="ECO:0000313" key="2">
    <source>
        <dbReference type="Proteomes" id="UP000735302"/>
    </source>
</evidence>
<keyword evidence="2" id="KW-1185">Reference proteome</keyword>
<accession>A0AAV4CHG8</accession>
<evidence type="ECO:0000313" key="1">
    <source>
        <dbReference type="EMBL" id="GFO30493.1"/>
    </source>
</evidence>
<proteinExistence type="predicted"/>